<proteinExistence type="predicted"/>
<reference evidence="2 3" key="1">
    <citation type="journal article" date="2014" name="PLoS ONE">
        <title>De novo Genome Assembly of the Fungal Plant Pathogen Pyrenophora semeniperda.</title>
        <authorList>
            <person name="Soliai M.M."/>
            <person name="Meyer S.E."/>
            <person name="Udall J.A."/>
            <person name="Elzinga D.E."/>
            <person name="Hermansen R.A."/>
            <person name="Bodily P.M."/>
            <person name="Hart A.A."/>
            <person name="Coleman C.E."/>
        </authorList>
    </citation>
    <scope>NUCLEOTIDE SEQUENCE [LARGE SCALE GENOMIC DNA]</scope>
    <source>
        <strain evidence="2 3">CCB06</strain>
        <tissue evidence="2">Mycelium</tissue>
    </source>
</reference>
<protein>
    <submittedName>
        <fullName evidence="2">P-loop containing nucleoside triphosphate hydrolase</fullName>
    </submittedName>
</protein>
<dbReference type="EMBL" id="KE747825">
    <property type="protein sequence ID" value="RMZ70856.1"/>
    <property type="molecule type" value="Genomic_DNA"/>
</dbReference>
<dbReference type="InterPro" id="IPR053226">
    <property type="entry name" value="Pyrrolopyrazine_biosynth_F"/>
</dbReference>
<dbReference type="Gene3D" id="3.40.50.300">
    <property type="entry name" value="P-loop containing nucleotide triphosphate hydrolases"/>
    <property type="match status" value="1"/>
</dbReference>
<evidence type="ECO:0000313" key="3">
    <source>
        <dbReference type="Proteomes" id="UP000265663"/>
    </source>
</evidence>
<keyword evidence="2" id="KW-0378">Hydrolase</keyword>
<dbReference type="AlphaFoldDB" id="A0A3M7M8K7"/>
<keyword evidence="3" id="KW-1185">Reference proteome</keyword>
<feature type="compositionally biased region" description="Polar residues" evidence="1">
    <location>
        <begin position="170"/>
        <end position="181"/>
    </location>
</feature>
<feature type="region of interest" description="Disordered" evidence="1">
    <location>
        <begin position="170"/>
        <end position="200"/>
    </location>
</feature>
<dbReference type="PANTHER" id="PTHR48419">
    <property type="entry name" value="SULFOTRANSFERASE DOMAIN-CONTAINING PROTEIN"/>
    <property type="match status" value="1"/>
</dbReference>
<gene>
    <name evidence="2" type="ORF">GMOD_00008502</name>
</gene>
<evidence type="ECO:0000313" key="2">
    <source>
        <dbReference type="EMBL" id="RMZ70856.1"/>
    </source>
</evidence>
<dbReference type="PANTHER" id="PTHR48419:SF1">
    <property type="entry name" value="SULFOTRANSFERASE DOMAIN-CONTAINING PROTEIN"/>
    <property type="match status" value="1"/>
</dbReference>
<organism evidence="2 3">
    <name type="scientific">Pyrenophora seminiperda CCB06</name>
    <dbReference type="NCBI Taxonomy" id="1302712"/>
    <lineage>
        <taxon>Eukaryota</taxon>
        <taxon>Fungi</taxon>
        <taxon>Dikarya</taxon>
        <taxon>Ascomycota</taxon>
        <taxon>Pezizomycotina</taxon>
        <taxon>Dothideomycetes</taxon>
        <taxon>Pleosporomycetidae</taxon>
        <taxon>Pleosporales</taxon>
        <taxon>Pleosporineae</taxon>
        <taxon>Pleosporaceae</taxon>
        <taxon>Pyrenophora</taxon>
    </lineage>
</organism>
<sequence length="409" mass="46681">MLSLKTTAFIMTSKPIFVATHPRACSTAFERVFMTRHDTLQCVHEPFGDAYYFGPERLAERYENDPKARKESGYEESTYRTIFDRIAKENSEPPSLSYQVVISAGKNSIIATPVHFLRPIHKLPILHDEMLLIKQYGKRAFIKDMAQYWIPPSGKPATIAPSLSNYRRGVGTNTTELSPVTTRADPSRPPYPYDTKGEPNNPTVIPRDLLATYHFTFLIRHPKFSIPSYYRCTIPPLDAMTGFYNFRPDEAGYEELRRLFDFLRSEGQIGPKFAGEKGVDSNDQANGHTGDVEICVIDADDLLDNPSGVVEAFCKTTGIDWDPGMLIWDTEKDQGIAKEAFEKWKGFHEDALDSDRLRARTHKKEPKTDDQLFEEWKQKYGEQGANVIRDTVAANVEHYEYLKKYAIKV</sequence>
<dbReference type="Proteomes" id="UP000265663">
    <property type="component" value="Unassembled WGS sequence"/>
</dbReference>
<dbReference type="SUPFAM" id="SSF52540">
    <property type="entry name" value="P-loop containing nucleoside triphosphate hydrolases"/>
    <property type="match status" value="1"/>
</dbReference>
<dbReference type="GO" id="GO:0016787">
    <property type="term" value="F:hydrolase activity"/>
    <property type="evidence" value="ECO:0007669"/>
    <property type="project" value="UniProtKB-KW"/>
</dbReference>
<accession>A0A3M7M8K7</accession>
<name>A0A3M7M8K7_9PLEO</name>
<evidence type="ECO:0000256" key="1">
    <source>
        <dbReference type="SAM" id="MobiDB-lite"/>
    </source>
</evidence>
<dbReference type="OrthoDB" id="2405944at2759"/>
<dbReference type="InterPro" id="IPR027417">
    <property type="entry name" value="P-loop_NTPase"/>
</dbReference>